<keyword evidence="1" id="KW-0805">Transcription regulation</keyword>
<evidence type="ECO:0000313" key="6">
    <source>
        <dbReference type="EMBL" id="GAA0444451.1"/>
    </source>
</evidence>
<evidence type="ECO:0000259" key="5">
    <source>
        <dbReference type="PROSITE" id="PS50977"/>
    </source>
</evidence>
<dbReference type="Pfam" id="PF00440">
    <property type="entry name" value="TetR_N"/>
    <property type="match status" value="1"/>
</dbReference>
<keyword evidence="3" id="KW-0804">Transcription</keyword>
<dbReference type="PANTHER" id="PTHR47506">
    <property type="entry name" value="TRANSCRIPTIONAL REGULATORY PROTEIN"/>
    <property type="match status" value="1"/>
</dbReference>
<dbReference type="PANTHER" id="PTHR47506:SF6">
    <property type="entry name" value="HTH-TYPE TRANSCRIPTIONAL REPRESSOR NEMR"/>
    <property type="match status" value="1"/>
</dbReference>
<evidence type="ECO:0000256" key="4">
    <source>
        <dbReference type="PROSITE-ProRule" id="PRU00335"/>
    </source>
</evidence>
<dbReference type="RefSeq" id="WP_344084421.1">
    <property type="nucleotide sequence ID" value="NZ_BAAAHB010000002.1"/>
</dbReference>
<comment type="caution">
    <text evidence="6">The sequence shown here is derived from an EMBL/GenBank/DDBJ whole genome shotgun (WGS) entry which is preliminary data.</text>
</comment>
<proteinExistence type="predicted"/>
<feature type="domain" description="HTH tetR-type" evidence="5">
    <location>
        <begin position="7"/>
        <end position="67"/>
    </location>
</feature>
<dbReference type="InterPro" id="IPR001647">
    <property type="entry name" value="HTH_TetR"/>
</dbReference>
<keyword evidence="2 4" id="KW-0238">DNA-binding</keyword>
<dbReference type="SUPFAM" id="SSF46689">
    <property type="entry name" value="Homeodomain-like"/>
    <property type="match status" value="1"/>
</dbReference>
<keyword evidence="7" id="KW-1185">Reference proteome</keyword>
<evidence type="ECO:0000256" key="1">
    <source>
        <dbReference type="ARBA" id="ARBA00023015"/>
    </source>
</evidence>
<dbReference type="InterPro" id="IPR009057">
    <property type="entry name" value="Homeodomain-like_sf"/>
</dbReference>
<evidence type="ECO:0000256" key="2">
    <source>
        <dbReference type="ARBA" id="ARBA00023125"/>
    </source>
</evidence>
<gene>
    <name evidence="6" type="ORF">GCM10009544_04030</name>
</gene>
<sequence>MARPLDTRKRAALLADVTDYLARHGIAGLSLRPLAAELGTSSRMLVYYFATKENLLSQALEASRPEISELFADITSGEDLQRVLLSLWEDITSGGQRRSAPLMLQVMALAVVPDSAYTEFAAREVTSWVDPLAEALMRCGQRPEAARARATALVSGTRGLLLDRLVTHDHQRTDAAVKSLITALLAP</sequence>
<organism evidence="6 7">
    <name type="scientific">Streptomyces stramineus</name>
    <dbReference type="NCBI Taxonomy" id="173861"/>
    <lineage>
        <taxon>Bacteria</taxon>
        <taxon>Bacillati</taxon>
        <taxon>Actinomycetota</taxon>
        <taxon>Actinomycetes</taxon>
        <taxon>Kitasatosporales</taxon>
        <taxon>Streptomycetaceae</taxon>
        <taxon>Streptomyces</taxon>
    </lineage>
</organism>
<dbReference type="SUPFAM" id="SSF48498">
    <property type="entry name" value="Tetracyclin repressor-like, C-terminal domain"/>
    <property type="match status" value="1"/>
</dbReference>
<name>A0ABN0ZEY4_9ACTN</name>
<evidence type="ECO:0000256" key="3">
    <source>
        <dbReference type="ARBA" id="ARBA00023163"/>
    </source>
</evidence>
<reference evidence="6 7" key="1">
    <citation type="journal article" date="2019" name="Int. J. Syst. Evol. Microbiol.">
        <title>The Global Catalogue of Microorganisms (GCM) 10K type strain sequencing project: providing services to taxonomists for standard genome sequencing and annotation.</title>
        <authorList>
            <consortium name="The Broad Institute Genomics Platform"/>
            <consortium name="The Broad Institute Genome Sequencing Center for Infectious Disease"/>
            <person name="Wu L."/>
            <person name="Ma J."/>
        </authorList>
    </citation>
    <scope>NUCLEOTIDE SEQUENCE [LARGE SCALE GENOMIC DNA]</scope>
    <source>
        <strain evidence="6 7">JCM 10649</strain>
    </source>
</reference>
<protein>
    <submittedName>
        <fullName evidence="6">TetR/AcrR family transcriptional regulator</fullName>
    </submittedName>
</protein>
<dbReference type="Gene3D" id="1.10.357.10">
    <property type="entry name" value="Tetracycline Repressor, domain 2"/>
    <property type="match status" value="1"/>
</dbReference>
<feature type="DNA-binding region" description="H-T-H motif" evidence="4">
    <location>
        <begin position="30"/>
        <end position="49"/>
    </location>
</feature>
<accession>A0ABN0ZEY4</accession>
<evidence type="ECO:0000313" key="7">
    <source>
        <dbReference type="Proteomes" id="UP001499895"/>
    </source>
</evidence>
<dbReference type="EMBL" id="BAAAHB010000002">
    <property type="protein sequence ID" value="GAA0444451.1"/>
    <property type="molecule type" value="Genomic_DNA"/>
</dbReference>
<dbReference type="PROSITE" id="PS50977">
    <property type="entry name" value="HTH_TETR_2"/>
    <property type="match status" value="1"/>
</dbReference>
<dbReference type="InterPro" id="IPR036271">
    <property type="entry name" value="Tet_transcr_reg_TetR-rel_C_sf"/>
</dbReference>
<dbReference type="Proteomes" id="UP001499895">
    <property type="component" value="Unassembled WGS sequence"/>
</dbReference>